<organism evidence="1 2">
    <name type="scientific">Yinghuangia aomiensis</name>
    <dbReference type="NCBI Taxonomy" id="676205"/>
    <lineage>
        <taxon>Bacteria</taxon>
        <taxon>Bacillati</taxon>
        <taxon>Actinomycetota</taxon>
        <taxon>Actinomycetes</taxon>
        <taxon>Kitasatosporales</taxon>
        <taxon>Streptomycetaceae</taxon>
        <taxon>Yinghuangia</taxon>
    </lineage>
</organism>
<protein>
    <submittedName>
        <fullName evidence="1">Uncharacterized protein</fullName>
    </submittedName>
</protein>
<accession>A0ABP9GT99</accession>
<evidence type="ECO:0000313" key="2">
    <source>
        <dbReference type="Proteomes" id="UP001500466"/>
    </source>
</evidence>
<evidence type="ECO:0000313" key="1">
    <source>
        <dbReference type="EMBL" id="GAA4952910.1"/>
    </source>
</evidence>
<gene>
    <name evidence="1" type="ORF">GCM10023205_12660</name>
</gene>
<reference evidence="2" key="1">
    <citation type="journal article" date="2019" name="Int. J. Syst. Evol. Microbiol.">
        <title>The Global Catalogue of Microorganisms (GCM) 10K type strain sequencing project: providing services to taxonomists for standard genome sequencing and annotation.</title>
        <authorList>
            <consortium name="The Broad Institute Genomics Platform"/>
            <consortium name="The Broad Institute Genome Sequencing Center for Infectious Disease"/>
            <person name="Wu L."/>
            <person name="Ma J."/>
        </authorList>
    </citation>
    <scope>NUCLEOTIDE SEQUENCE [LARGE SCALE GENOMIC DNA]</scope>
    <source>
        <strain evidence="2">JCM 17986</strain>
    </source>
</reference>
<dbReference type="EMBL" id="BAABHS010000003">
    <property type="protein sequence ID" value="GAA4952910.1"/>
    <property type="molecule type" value="Genomic_DNA"/>
</dbReference>
<keyword evidence="2" id="KW-1185">Reference proteome</keyword>
<name>A0ABP9GT99_9ACTN</name>
<comment type="caution">
    <text evidence="1">The sequence shown here is derived from an EMBL/GenBank/DDBJ whole genome shotgun (WGS) entry which is preliminary data.</text>
</comment>
<sequence length="260" mass="26686">MTANLAPSATPYTVVPTGSAAASAGRHLAWLLAEWRRRSIACGWPQPEEWLTPGAEAAVAAFFRPGRIRAACHDLARDRAEAGVPLAAALSDLDLLFLTAVGRGASDSVVAAYVAARHAHLPVAEGFDPLTELPSGAALRADVLRRRSAAGGEPPTVVAIEPQIGAYPTHERLRPTLLVAAHVEEIFGAPVHLLDDGRLAVVAPPRGTLGPLMALAGLAPRDPVAAVTGSAAVPALRPSVVGVEPAVAGGSTRRGGLRVA</sequence>
<dbReference type="Proteomes" id="UP001500466">
    <property type="component" value="Unassembled WGS sequence"/>
</dbReference>
<proteinExistence type="predicted"/>
<dbReference type="RefSeq" id="WP_345674269.1">
    <property type="nucleotide sequence ID" value="NZ_BAABHS010000003.1"/>
</dbReference>